<reference evidence="4" key="1">
    <citation type="submission" date="2016-09" db="EMBL/GenBank/DDBJ databases">
        <authorList>
            <person name="Koehorst J."/>
        </authorList>
    </citation>
    <scope>NUCLEOTIDE SEQUENCE [LARGE SCALE GENOMIC DNA]</scope>
</reference>
<dbReference type="STRING" id="1679444.PYTT_0480"/>
<feature type="chain" id="PRO_5009604471" evidence="2">
    <location>
        <begin position="18"/>
        <end position="57"/>
    </location>
</feature>
<dbReference type="KEGG" id="agl:PYTT_0480"/>
<feature type="compositionally biased region" description="Basic residues" evidence="1">
    <location>
        <begin position="27"/>
        <end position="43"/>
    </location>
</feature>
<proteinExistence type="predicted"/>
<feature type="signal peptide" evidence="2">
    <location>
        <begin position="1"/>
        <end position="17"/>
    </location>
</feature>
<name>A0A1H6KQ47_9BACT</name>
<organism evidence="3 4">
    <name type="scientific">Akkermansia glycaniphila</name>
    <dbReference type="NCBI Taxonomy" id="1679444"/>
    <lineage>
        <taxon>Bacteria</taxon>
        <taxon>Pseudomonadati</taxon>
        <taxon>Verrucomicrobiota</taxon>
        <taxon>Verrucomicrobiia</taxon>
        <taxon>Verrucomicrobiales</taxon>
        <taxon>Akkermansiaceae</taxon>
        <taxon>Akkermansia</taxon>
    </lineage>
</organism>
<dbReference type="AlphaFoldDB" id="A0A1H6KQ47"/>
<keyword evidence="4" id="KW-1185">Reference proteome</keyword>
<dbReference type="Proteomes" id="UP000176204">
    <property type="component" value="Chromosome I"/>
</dbReference>
<keyword evidence="2" id="KW-0732">Signal</keyword>
<feature type="region of interest" description="Disordered" evidence="1">
    <location>
        <begin position="27"/>
        <end position="57"/>
    </location>
</feature>
<evidence type="ECO:0000256" key="2">
    <source>
        <dbReference type="SAM" id="SignalP"/>
    </source>
</evidence>
<protein>
    <submittedName>
        <fullName evidence="3">Uncharacterized protein</fullName>
    </submittedName>
</protein>
<sequence length="57" mass="6738">MNARLLFMILFASVAVAVLPACHHHRSHSSGYHSSHRYHSSHPYRHDNGRRYYKHCH</sequence>
<evidence type="ECO:0000313" key="4">
    <source>
        <dbReference type="Proteomes" id="UP000176204"/>
    </source>
</evidence>
<dbReference type="RefSeq" id="WP_156850314.1">
    <property type="nucleotide sequence ID" value="NZ_JACVVN010000002.1"/>
</dbReference>
<gene>
    <name evidence="3" type="ORF">PYTT_0480</name>
</gene>
<evidence type="ECO:0000313" key="3">
    <source>
        <dbReference type="EMBL" id="SEH75631.1"/>
    </source>
</evidence>
<accession>A0A1H6KQ47</accession>
<evidence type="ECO:0000256" key="1">
    <source>
        <dbReference type="SAM" id="MobiDB-lite"/>
    </source>
</evidence>
<dbReference type="EMBL" id="LT629973">
    <property type="protein sequence ID" value="SEH75631.1"/>
    <property type="molecule type" value="Genomic_DNA"/>
</dbReference>